<dbReference type="EMBL" id="OX596115">
    <property type="protein sequence ID" value="CAN0472586.1"/>
    <property type="molecule type" value="Genomic_DNA"/>
</dbReference>
<protein>
    <submittedName>
        <fullName evidence="1">Uncharacterized protein</fullName>
    </submittedName>
</protein>
<feature type="non-terminal residue" evidence="1">
    <location>
        <position position="1"/>
    </location>
</feature>
<gene>
    <name evidence="1" type="ORF">MRATA1EN22A_LOCUS20603</name>
</gene>
<reference evidence="1" key="1">
    <citation type="submission" date="2023-05" db="EMBL/GenBank/DDBJ databases">
        <authorList>
            <consortium name="ELIXIR-Norway"/>
        </authorList>
    </citation>
    <scope>NUCLEOTIDE SEQUENCE</scope>
</reference>
<accession>A0AC59ZNN5</accession>
<evidence type="ECO:0000313" key="1">
    <source>
        <dbReference type="EMBL" id="CAN0472586.1"/>
    </source>
</evidence>
<proteinExistence type="predicted"/>
<feature type="non-terminal residue" evidence="1">
    <location>
        <position position="125"/>
    </location>
</feature>
<reference evidence="1" key="2">
    <citation type="submission" date="2025-03" db="EMBL/GenBank/DDBJ databases">
        <authorList>
            <consortium name="ELIXIR-Norway"/>
            <consortium name="Elixir Norway"/>
        </authorList>
    </citation>
    <scope>NUCLEOTIDE SEQUENCE</scope>
</reference>
<evidence type="ECO:0000313" key="2">
    <source>
        <dbReference type="Proteomes" id="UP001162501"/>
    </source>
</evidence>
<sequence>VPLRAQFRPWQSIPSEPLTAIWEELIHLDHLALFSTWGHHNQERDMIAGHSSGLSRLCLEAELRADQTAGGGSGSSQSSPSLFKQHEEGTTRSRKETGMPRKCLVASAYCSSFPRHFLLLGKAPR</sequence>
<organism evidence="1 2">
    <name type="scientific">Rangifer tarandus platyrhynchus</name>
    <name type="common">Svalbard reindeer</name>
    <dbReference type="NCBI Taxonomy" id="3082113"/>
    <lineage>
        <taxon>Eukaryota</taxon>
        <taxon>Metazoa</taxon>
        <taxon>Chordata</taxon>
        <taxon>Craniata</taxon>
        <taxon>Vertebrata</taxon>
        <taxon>Euteleostomi</taxon>
        <taxon>Mammalia</taxon>
        <taxon>Eutheria</taxon>
        <taxon>Laurasiatheria</taxon>
        <taxon>Artiodactyla</taxon>
        <taxon>Ruminantia</taxon>
        <taxon>Pecora</taxon>
        <taxon>Cervidae</taxon>
        <taxon>Odocoileinae</taxon>
        <taxon>Rangifer</taxon>
    </lineage>
</organism>
<name>A0AC59ZNN5_RANTA</name>
<dbReference type="Proteomes" id="UP001162501">
    <property type="component" value="Chromosome 31"/>
</dbReference>